<comment type="caution">
    <text evidence="2">The sequence shown here is derived from an EMBL/GenBank/DDBJ whole genome shotgun (WGS) entry which is preliminary data.</text>
</comment>
<name>A0A9K3LV36_9STRA</name>
<reference evidence="2" key="2">
    <citation type="submission" date="2021-04" db="EMBL/GenBank/DDBJ databases">
        <authorList>
            <person name="Podell S."/>
        </authorList>
    </citation>
    <scope>NUCLEOTIDE SEQUENCE</scope>
    <source>
        <strain evidence="2">Hildebrandi</strain>
    </source>
</reference>
<dbReference type="InterPro" id="IPR052587">
    <property type="entry name" value="TELO2-interacting_protein_1"/>
</dbReference>
<dbReference type="OrthoDB" id="49511at2759"/>
<dbReference type="PANTHER" id="PTHR18460:SF3">
    <property type="entry name" value="TELO2-INTERACTING PROTEIN 1 HOMOLOG"/>
    <property type="match status" value="1"/>
</dbReference>
<reference evidence="2" key="1">
    <citation type="journal article" date="2021" name="Sci. Rep.">
        <title>Diploid genomic architecture of Nitzschia inconspicua, an elite biomass production diatom.</title>
        <authorList>
            <person name="Oliver A."/>
            <person name="Podell S."/>
            <person name="Pinowska A."/>
            <person name="Traller J.C."/>
            <person name="Smith S.R."/>
            <person name="McClure R."/>
            <person name="Beliaev A."/>
            <person name="Bohutskyi P."/>
            <person name="Hill E.A."/>
            <person name="Rabines A."/>
            <person name="Zheng H."/>
            <person name="Allen L.Z."/>
            <person name="Kuo A."/>
            <person name="Grigoriev I.V."/>
            <person name="Allen A.E."/>
            <person name="Hazlebeck D."/>
            <person name="Allen E.E."/>
        </authorList>
    </citation>
    <scope>NUCLEOTIDE SEQUENCE</scope>
    <source>
        <strain evidence="2">Hildebrandi</strain>
    </source>
</reference>
<dbReference type="EMBL" id="JAGRRH010000006">
    <property type="protein sequence ID" value="KAG7368544.1"/>
    <property type="molecule type" value="Genomic_DNA"/>
</dbReference>
<dbReference type="Proteomes" id="UP000693970">
    <property type="component" value="Unassembled WGS sequence"/>
</dbReference>
<feature type="compositionally biased region" description="Polar residues" evidence="1">
    <location>
        <begin position="1185"/>
        <end position="1198"/>
    </location>
</feature>
<dbReference type="GO" id="GO:0005737">
    <property type="term" value="C:cytoplasm"/>
    <property type="evidence" value="ECO:0007669"/>
    <property type="project" value="TreeGrafter"/>
</dbReference>
<evidence type="ECO:0000256" key="1">
    <source>
        <dbReference type="SAM" id="MobiDB-lite"/>
    </source>
</evidence>
<feature type="region of interest" description="Disordered" evidence="1">
    <location>
        <begin position="1165"/>
        <end position="1198"/>
    </location>
</feature>
<organism evidence="2 3">
    <name type="scientific">Nitzschia inconspicua</name>
    <dbReference type="NCBI Taxonomy" id="303405"/>
    <lineage>
        <taxon>Eukaryota</taxon>
        <taxon>Sar</taxon>
        <taxon>Stramenopiles</taxon>
        <taxon>Ochrophyta</taxon>
        <taxon>Bacillariophyta</taxon>
        <taxon>Bacillariophyceae</taxon>
        <taxon>Bacillariophycidae</taxon>
        <taxon>Bacillariales</taxon>
        <taxon>Bacillariaceae</taxon>
        <taxon>Nitzschia</taxon>
    </lineage>
</organism>
<protein>
    <submittedName>
        <fullName evidence="2">Uncharacterized protein</fullName>
    </submittedName>
</protein>
<evidence type="ECO:0000313" key="3">
    <source>
        <dbReference type="Proteomes" id="UP000693970"/>
    </source>
</evidence>
<gene>
    <name evidence="2" type="ORF">IV203_031287</name>
</gene>
<proteinExistence type="predicted"/>
<keyword evidence="3" id="KW-1185">Reference proteome</keyword>
<feature type="compositionally biased region" description="Polar residues" evidence="1">
    <location>
        <begin position="1165"/>
        <end position="1175"/>
    </location>
</feature>
<accession>A0A9K3LV36</accession>
<dbReference type="PANTHER" id="PTHR18460">
    <property type="entry name" value="TEL2 INTERACTING PROTEIN 1 TTI1 FAMILY MEMBER"/>
    <property type="match status" value="1"/>
</dbReference>
<sequence>MPQAQKTAVLLTSGNRSMAIVERQSQIVFLRLDPVLKSLLHDITAMKELFESVSPSVDLVSDETWFRLVDSIVHHLDVLTRHFRNFGVEFAPSMILLADYVTLPLTAILHLQLPQRVQQNNSRVSTFRRSSGVQRSYLQRFLISTALAIQSYVERCSIPIDFDSQSDAKRCPGTTATALGEKYLIKYLIALVTCLPTSSEVERYSSKTNSSDDAEGHREAGILLLSTRDSLDDGSDMWTIFLQATRYISCCCSEQELQKGWHGTLLVRLVDCTTAFFLSANDKKDARFVFTPRVQMAAVDQMKTLLQRTSNAKSFWRSVFPGVFSPLYKRIMNLAHPFENKSCQDNQYYRLILEEGSIESITLLLRITMTDNPPNHSNKMPEKEARSPVFNATLAHNLSTMAFYANNKVAGAREGAILDESSRVSFVDQVKSRVSTPLVFILRKKALSRSEKTRKMVLSLCRVVLIETRCCWHPGNTVEEEGHGEMKIMEEIILEICIALKLDPDAEVSLCATSIVDEYFRQISSINNGIDQSNCWMNRRIVELIEGLPALLMRGKNIETALQLKKTTGYIKCLRSGLDKAIYVSSSFQRALSQLMDVDLEASGRARNISRVFEDLTNSAVGSRRMDPSLASLARTMIQALAESLGPKHAALFIDAVVSNFYEGVSHVPSSTHTHLAWLHEWIGSVVVARELLIGAFVLCKDEVNTSFSKKARKGRILRSLGSSMLPMILRTALCPFSNRAINTREGSQECVLVMAKVKARISVLLLELVQTFCEILTPVDLDKEMSVILYPIVEMACESNFDFVQYAAKQVLASVGRTLERDGVDDLVRSELNHLVTSMLGRLRLPGGMQNPSNNNSKDILAVANALRWTLQSVLKAMVISHHEGMSANFPSLTDLMSLLQQKLDYLMYKKLLSDEDLEMLCKLHRCFFEYVLRSFAVPDNDSYVYRMCNTEFESQQHWIEALHHFREVSTVEQVLGETGQRTDGEGECRHKRLEVSREDIELCSKLIARNCYLLSNPKLRIRIASCQGLISGFRFLAYVGSMHKDPNDEENAIKNSILRQVAASWPSVKARLRSLSEDIIARGGNSKRKLFLFLSTPPPSGILEPSNHASERIFLASSFDLIAFLCECSGDFLADRLKQTVFPIMATWLRHYIEHRAPKSQCRTTETSCNTPESPLLGRDESLPTTLASKSSSTNDGLNWNESERKLFISIIHCLTRVMDQVECGKAMTSYLPNAGQMLLSFLDLDHDDEVVFYIMRCLKSILRIDSDAMLRSLLDLSGSGIPKCRIEFHGTERDSVCGSWKKPPLVCGSNGDLATDQKQFDIRLRARCEELLSFAKSLPEQSLS</sequence>
<evidence type="ECO:0000313" key="2">
    <source>
        <dbReference type="EMBL" id="KAG7368544.1"/>
    </source>
</evidence>